<dbReference type="PANTHER" id="PTHR43157">
    <property type="entry name" value="PHOSPHATIDYLINOSITOL-GLYCAN BIOSYNTHESIS CLASS F PROTEIN-RELATED"/>
    <property type="match status" value="1"/>
</dbReference>
<protein>
    <submittedName>
        <fullName evidence="2">Uncharacterized protein</fullName>
    </submittedName>
</protein>
<gene>
    <name evidence="2" type="ORF">HMPREF1544_02777</name>
</gene>
<dbReference type="InterPro" id="IPR036291">
    <property type="entry name" value="NAD(P)-bd_dom_sf"/>
</dbReference>
<sequence>MTTTTTIETTSIEWGTPVESVLQFYNIDLTGKVAIVTGANSGVGLKTASAFSSVESAPSRIVCVSSSGNSLFLGPQGIDFDHLNGEKTQCQRRFNTENIDITVTSLHPGSVKTNLMGSYASISTIVDMLWNIRSYKVALNERKLRKQVDVGASANVYCAVSPDVVKGKFYSDNAINTGLLNEQANNQDMARKLWSVNEKIILENMI</sequence>
<dbReference type="eggNOG" id="KOG1208">
    <property type="taxonomic scope" value="Eukaryota"/>
</dbReference>
<dbReference type="GO" id="GO:0016491">
    <property type="term" value="F:oxidoreductase activity"/>
    <property type="evidence" value="ECO:0007669"/>
    <property type="project" value="UniProtKB-KW"/>
</dbReference>
<dbReference type="AlphaFoldDB" id="S2JJG5"/>
<keyword evidence="3" id="KW-1185">Reference proteome</keyword>
<dbReference type="Proteomes" id="UP000014254">
    <property type="component" value="Unassembled WGS sequence"/>
</dbReference>
<evidence type="ECO:0000313" key="2">
    <source>
        <dbReference type="EMBL" id="EPB90411.1"/>
    </source>
</evidence>
<organism evidence="2 3">
    <name type="scientific">Mucor circinelloides f. circinelloides (strain 1006PhL)</name>
    <name type="common">Mucormycosis agent</name>
    <name type="synonym">Calyptromyces circinelloides</name>
    <dbReference type="NCBI Taxonomy" id="1220926"/>
    <lineage>
        <taxon>Eukaryota</taxon>
        <taxon>Fungi</taxon>
        <taxon>Fungi incertae sedis</taxon>
        <taxon>Mucoromycota</taxon>
        <taxon>Mucoromycotina</taxon>
        <taxon>Mucoromycetes</taxon>
        <taxon>Mucorales</taxon>
        <taxon>Mucorineae</taxon>
        <taxon>Mucoraceae</taxon>
        <taxon>Mucor</taxon>
    </lineage>
</organism>
<dbReference type="OrthoDB" id="191139at2759"/>
<dbReference type="PANTHER" id="PTHR43157:SF31">
    <property type="entry name" value="PHOSPHATIDYLINOSITOL-GLYCAN BIOSYNTHESIS CLASS F PROTEIN"/>
    <property type="match status" value="1"/>
</dbReference>
<keyword evidence="1" id="KW-0560">Oxidoreductase</keyword>
<name>S2JJG5_MUCC1</name>
<evidence type="ECO:0000313" key="3">
    <source>
        <dbReference type="Proteomes" id="UP000014254"/>
    </source>
</evidence>
<dbReference type="InParanoid" id="S2JJG5"/>
<reference evidence="3" key="1">
    <citation type="submission" date="2013-05" db="EMBL/GenBank/DDBJ databases">
        <title>The Genome sequence of Mucor circinelloides f. circinelloides 1006PhL.</title>
        <authorList>
            <consortium name="The Broad Institute Genomics Platform"/>
            <person name="Cuomo C."/>
            <person name="Earl A."/>
            <person name="Findley K."/>
            <person name="Lee S.C."/>
            <person name="Walker B."/>
            <person name="Young S."/>
            <person name="Zeng Q."/>
            <person name="Gargeya S."/>
            <person name="Fitzgerald M."/>
            <person name="Haas B."/>
            <person name="Abouelleil A."/>
            <person name="Allen A.W."/>
            <person name="Alvarado L."/>
            <person name="Arachchi H.M."/>
            <person name="Berlin A.M."/>
            <person name="Chapman S.B."/>
            <person name="Gainer-Dewar J."/>
            <person name="Goldberg J."/>
            <person name="Griggs A."/>
            <person name="Gujja S."/>
            <person name="Hansen M."/>
            <person name="Howarth C."/>
            <person name="Imamovic A."/>
            <person name="Ireland A."/>
            <person name="Larimer J."/>
            <person name="McCowan C."/>
            <person name="Murphy C."/>
            <person name="Pearson M."/>
            <person name="Poon T.W."/>
            <person name="Priest M."/>
            <person name="Roberts A."/>
            <person name="Saif S."/>
            <person name="Shea T."/>
            <person name="Sisk P."/>
            <person name="Sykes S."/>
            <person name="Wortman J."/>
            <person name="Nusbaum C."/>
            <person name="Birren B."/>
        </authorList>
    </citation>
    <scope>NUCLEOTIDE SEQUENCE [LARGE SCALE GENOMIC DNA]</scope>
    <source>
        <strain evidence="3">1006PhL</strain>
    </source>
</reference>
<dbReference type="SUPFAM" id="SSF51735">
    <property type="entry name" value="NAD(P)-binding Rossmann-fold domains"/>
    <property type="match status" value="2"/>
</dbReference>
<dbReference type="Gene3D" id="3.40.50.720">
    <property type="entry name" value="NAD(P)-binding Rossmann-like Domain"/>
    <property type="match status" value="1"/>
</dbReference>
<accession>S2JJG5</accession>
<evidence type="ECO:0000256" key="1">
    <source>
        <dbReference type="ARBA" id="ARBA00023002"/>
    </source>
</evidence>
<dbReference type="STRING" id="1220926.S2JJG5"/>
<dbReference type="VEuPathDB" id="FungiDB:HMPREF1544_02777"/>
<dbReference type="EMBL" id="KE123921">
    <property type="protein sequence ID" value="EPB90411.1"/>
    <property type="molecule type" value="Genomic_DNA"/>
</dbReference>
<proteinExistence type="predicted"/>